<keyword evidence="1" id="KW-0240">DNA-directed RNA polymerase</keyword>
<keyword evidence="1" id="KW-0804">Transcription</keyword>
<dbReference type="Proteomes" id="UP001549257">
    <property type="component" value="Unassembled WGS sequence"/>
</dbReference>
<keyword evidence="2" id="KW-1185">Reference proteome</keyword>
<name>A0ABV2QIW0_9MICO</name>
<reference evidence="1 2" key="1">
    <citation type="submission" date="2024-06" db="EMBL/GenBank/DDBJ databases">
        <title>Sorghum-associated microbial communities from plants grown in Nebraska, USA.</title>
        <authorList>
            <person name="Schachtman D."/>
        </authorList>
    </citation>
    <scope>NUCLEOTIDE SEQUENCE [LARGE SCALE GENOMIC DNA]</scope>
    <source>
        <strain evidence="1 2">2857</strain>
    </source>
</reference>
<dbReference type="GO" id="GO:0000428">
    <property type="term" value="C:DNA-directed RNA polymerase complex"/>
    <property type="evidence" value="ECO:0007669"/>
    <property type="project" value="UniProtKB-KW"/>
</dbReference>
<protein>
    <submittedName>
        <fullName evidence="1">DNA-directed RNA polymerase subunit RPC12/RpoP</fullName>
    </submittedName>
</protein>
<organism evidence="1 2">
    <name type="scientific">Conyzicola nivalis</name>
    <dbReference type="NCBI Taxonomy" id="1477021"/>
    <lineage>
        <taxon>Bacteria</taxon>
        <taxon>Bacillati</taxon>
        <taxon>Actinomycetota</taxon>
        <taxon>Actinomycetes</taxon>
        <taxon>Micrococcales</taxon>
        <taxon>Microbacteriaceae</taxon>
        <taxon>Conyzicola</taxon>
    </lineage>
</organism>
<sequence>MGFLNSLLGALGGGPTETCPECGSRMSGDGERFECPNCVDGGVYFMEDGELVDSMSRSRGNAGSCINCNGSLSGAEHTSEWEDGDNSEAYVICRHCQTQNYV</sequence>
<evidence type="ECO:0000313" key="1">
    <source>
        <dbReference type="EMBL" id="MET4580985.1"/>
    </source>
</evidence>
<proteinExistence type="predicted"/>
<gene>
    <name evidence="1" type="ORF">ABIE21_000475</name>
</gene>
<accession>A0ABV2QIW0</accession>
<evidence type="ECO:0000313" key="2">
    <source>
        <dbReference type="Proteomes" id="UP001549257"/>
    </source>
</evidence>
<comment type="caution">
    <text evidence="1">The sequence shown here is derived from an EMBL/GenBank/DDBJ whole genome shotgun (WGS) entry which is preliminary data.</text>
</comment>
<dbReference type="EMBL" id="JBEPSJ010000001">
    <property type="protein sequence ID" value="MET4580985.1"/>
    <property type="molecule type" value="Genomic_DNA"/>
</dbReference>